<dbReference type="Pfam" id="PF02225">
    <property type="entry name" value="PA"/>
    <property type="match status" value="1"/>
</dbReference>
<dbReference type="Gene3D" id="3.40.50.1000">
    <property type="entry name" value="HAD superfamily/HAD-like"/>
    <property type="match status" value="1"/>
</dbReference>
<dbReference type="PANTHER" id="PTHR10788:SF106">
    <property type="entry name" value="BCDNA.GH08860"/>
    <property type="match status" value="1"/>
</dbReference>
<sequence>MQKLNSSDEISVLEHDLDELRKSNRFADDYDNTSTILRTRLERLLKERELRKSLRSYNEYVHNNGDGGMESNNVDSHIITSKTDNLPGEEELANGIKINKIVGNECEIQDIRPSKHRLLVVANRLPVSAIRKGEACWQLEVSVGGLVSALLGITEFETRWIGWAGVNVPDEIGQKSLTESLAKKRCVPVFLDEDLVHLYYNGYCNNILWPLFHYLGLPQEDWLATICNFQSQFDAYKKANQMFADVVKEHYQEGDVVWCHDYHLMFLPKCLKEKTPNMKVGWFLHTPFPSSEIHRIMPSRSELLSAVLAADLVGFHTYDYARHFVSACTRILGLEGTPVGVEDQGRLTRVAAFPIGIDSDRFIRAIQLPQVQNHIKEFEGRFGGRKVMLGVDRLDMIKGIPQKLLAFEKFLEENPNWHDRVVLLQIAVPTRTDVPEYQKLTCQVHEIVGRINGRFGTLTSVPIHHLDRSLDFHALCALYAITGILFILIYITLIKLQLILITRVRLDVALVTSLRDGMNLVSYEFVACQASKKGVLILSEFAGAAQSLGAGALLVNPWNITEVASSIAYALNMSSNEREKRHHYNYMHVTTHTSQEWAETFVSELNDTVVEAQMRTKQIPPQLQTRYAVDRYRCSNNRLIILGFNATLTEPVNADGRVDQFKEMELNLHPELKDPLKKLCDDPRSTVVIVSGTHRNVLNKNFEDYNIWLAAEHGVFLRTANKKWIQNLTDNLHIDWIESVKHVFEYFTERTPRSYYELRETSIVWNYKYTDFEFGRLQARDMLQHLWTGPISNASVEVVQGGRSVEVRANGVSKGVGISGILGQVIHDKDMKTPIDYVLCVGHFLPKDEDIYMFFEPELPAITLTSTDSSLGSPTTNHSEERTRSDNHSGIMSDGDNCCSFMNGNMTINVSNNGSSVLDLQGDNYFSCAVGRKRSTARTLVQRVFLASFVHIVYLKHNDDVGTKTFDEIEESHLSYLFSVKKFEDEARPSLLYSYKHSINGFAALLTADEAAQLADMEEVVMVIPSHEREYSLHTTRSWEFAGLDEELKPKQLDREDLLFKSQYGKDVIVGMMDSGVWPESESFGDKGMGPIPVSWKGICQTGPSFKSTHCNRKLIGARYYLKGYEARYGPLNTTNDSRSPRDMDGHGTHTASTVGGRGVPNVSSLGGFSRGTAFGGAPMARLAIYKVCWPIPSKGKEDGNTCLFEDMLAAFDDAIHDGVHILSISIGSSSPLSYIQDGLALGALQAIKNNILVVCSGGNEGPTQSTVVNTAPWILTVAASSIDRAFVAPVQLGNGNKVKGQSATPYKLPKRKMYPLVYAGDVVNADVPKTYIAGQCLPGSLSPQKVKGKIVFCLRGNGTRVGKGMEVKRAGGIGYILGNSPANGAELTVDAHVLPATAVTSDDAIQILKYINSTKAQTAYIYPGRTVLQVKPAPSMAAFSSRGPNAISPEILKPDIAAPGLNILAAWTEGNSPTKIETDHRRVKYNLLSGTSMACPHIAAAAALIKAIHPDWSSAAIKSALITTAGSLNNAGTQITDASGNPADPFQFGSGHFIPENAADPGLVYDASYADYILFLCNHSDLKSNLTSICPKSMPSVQNLNYPSFSFPEVNGKVTVKRTVTNVGGKGSIYFAHIEPPLGVRVKVSPPILHFNRVGEKKDFTLTVEGNGRMKKGVYSFGWLKWSDGIHIVRSPIAVSMK</sequence>
<keyword evidence="8" id="KW-0732">Signal</keyword>
<comment type="similarity">
    <text evidence="3 12">Belongs to the peptidase S8 family.</text>
</comment>
<dbReference type="GO" id="GO:0004252">
    <property type="term" value="F:serine-type endopeptidase activity"/>
    <property type="evidence" value="ECO:0007669"/>
    <property type="project" value="UniProtKB-UniRule"/>
</dbReference>
<dbReference type="EMBL" id="SZYD01002560">
    <property type="protein sequence ID" value="KAC9404462.1"/>
    <property type="molecule type" value="Genomic_DNA"/>
</dbReference>
<dbReference type="InterPro" id="IPR003137">
    <property type="entry name" value="PA_domain"/>
</dbReference>
<dbReference type="Pfam" id="PF17766">
    <property type="entry name" value="fn3_6"/>
    <property type="match status" value="1"/>
</dbReference>
<dbReference type="EC" id="2.4.1.15" evidence="4"/>
<evidence type="ECO:0000259" key="15">
    <source>
        <dbReference type="Pfam" id="PF00082"/>
    </source>
</evidence>
<dbReference type="SUPFAM" id="SSF53756">
    <property type="entry name" value="UDP-Glycosyltransferase/glycogen phosphorylase"/>
    <property type="match status" value="1"/>
</dbReference>
<keyword evidence="14" id="KW-0812">Transmembrane</keyword>
<dbReference type="Pfam" id="PF00082">
    <property type="entry name" value="Peptidase_S8"/>
    <property type="match status" value="1"/>
</dbReference>
<dbReference type="SUPFAM" id="SSF52743">
    <property type="entry name" value="Subtilisin-like"/>
    <property type="match status" value="1"/>
</dbReference>
<evidence type="ECO:0000313" key="20">
    <source>
        <dbReference type="Proteomes" id="UP000326396"/>
    </source>
</evidence>
<evidence type="ECO:0000256" key="9">
    <source>
        <dbReference type="ARBA" id="ARBA00022801"/>
    </source>
</evidence>
<evidence type="ECO:0000256" key="5">
    <source>
        <dbReference type="ARBA" id="ARBA00022670"/>
    </source>
</evidence>
<proteinExistence type="inferred from homology"/>
<gene>
    <name evidence="19" type="ORF">E3N88_45901</name>
</gene>
<dbReference type="InterPro" id="IPR015500">
    <property type="entry name" value="Peptidase_S8_subtilisin-rel"/>
</dbReference>
<dbReference type="Gene3D" id="3.50.30.30">
    <property type="match status" value="1"/>
</dbReference>
<evidence type="ECO:0000256" key="1">
    <source>
        <dbReference type="ARBA" id="ARBA00005409"/>
    </source>
</evidence>
<feature type="compositionally biased region" description="Basic and acidic residues" evidence="13">
    <location>
        <begin position="878"/>
        <end position="887"/>
    </location>
</feature>
<dbReference type="Gene3D" id="3.40.50.200">
    <property type="entry name" value="Peptidase S8/S53 domain"/>
    <property type="match status" value="1"/>
</dbReference>
<dbReference type="FunFam" id="3.40.50.2000:FF:000046">
    <property type="entry name" value="alpha,alpha-trehalose-phosphate synthase [UDP-forming] 1"/>
    <property type="match status" value="1"/>
</dbReference>
<evidence type="ECO:0000256" key="2">
    <source>
        <dbReference type="ARBA" id="ARBA00006330"/>
    </source>
</evidence>
<keyword evidence="14" id="KW-0472">Membrane</keyword>
<feature type="active site" description="Charge relay system" evidence="11 12">
    <location>
        <position position="1147"/>
    </location>
</feature>
<dbReference type="Gene3D" id="3.40.50.2000">
    <property type="entry name" value="Glycogen Phosphorylase B"/>
    <property type="match status" value="2"/>
</dbReference>
<keyword evidence="20" id="KW-1185">Reference proteome</keyword>
<dbReference type="Gene3D" id="3.30.70.80">
    <property type="entry name" value="Peptidase S8 propeptide/proteinase inhibitor I9"/>
    <property type="match status" value="1"/>
</dbReference>
<keyword evidence="14" id="KW-1133">Transmembrane helix</keyword>
<feature type="region of interest" description="Disordered" evidence="13">
    <location>
        <begin position="1132"/>
        <end position="1157"/>
    </location>
</feature>
<feature type="active site" description="Charge relay system" evidence="11 12">
    <location>
        <position position="1493"/>
    </location>
</feature>
<dbReference type="InterPro" id="IPR010259">
    <property type="entry name" value="S8pro/Inhibitor_I9"/>
</dbReference>
<dbReference type="Gene3D" id="3.30.70.1020">
    <property type="entry name" value="Trehalose-6-phosphate phosphatase related protein, domain 2"/>
    <property type="match status" value="1"/>
</dbReference>
<dbReference type="InterPro" id="IPR001830">
    <property type="entry name" value="Glyco_trans_20"/>
</dbReference>
<dbReference type="Proteomes" id="UP000326396">
    <property type="component" value="Unassembled WGS sequence"/>
</dbReference>
<organism evidence="19 20">
    <name type="scientific">Mikania micrantha</name>
    <name type="common">bitter vine</name>
    <dbReference type="NCBI Taxonomy" id="192012"/>
    <lineage>
        <taxon>Eukaryota</taxon>
        <taxon>Viridiplantae</taxon>
        <taxon>Streptophyta</taxon>
        <taxon>Embryophyta</taxon>
        <taxon>Tracheophyta</taxon>
        <taxon>Spermatophyta</taxon>
        <taxon>Magnoliopsida</taxon>
        <taxon>eudicotyledons</taxon>
        <taxon>Gunneridae</taxon>
        <taxon>Pentapetalae</taxon>
        <taxon>asterids</taxon>
        <taxon>campanulids</taxon>
        <taxon>Asterales</taxon>
        <taxon>Asteraceae</taxon>
        <taxon>Asteroideae</taxon>
        <taxon>Heliantheae alliance</taxon>
        <taxon>Eupatorieae</taxon>
        <taxon>Mikania</taxon>
    </lineage>
</organism>
<evidence type="ECO:0000256" key="4">
    <source>
        <dbReference type="ARBA" id="ARBA00012538"/>
    </source>
</evidence>
<dbReference type="Pfam" id="PF00982">
    <property type="entry name" value="Glyco_transf_20"/>
    <property type="match status" value="2"/>
</dbReference>
<feature type="domain" description="Inhibitor I9" evidence="17">
    <location>
        <begin position="950"/>
        <end position="1030"/>
    </location>
</feature>
<evidence type="ECO:0000256" key="11">
    <source>
        <dbReference type="PIRSR" id="PIRSR615500-1"/>
    </source>
</evidence>
<dbReference type="OrthoDB" id="206201at2759"/>
<dbReference type="GO" id="GO:0006508">
    <property type="term" value="P:proteolysis"/>
    <property type="evidence" value="ECO:0007669"/>
    <property type="project" value="UniProtKB-KW"/>
</dbReference>
<feature type="region of interest" description="Disordered" evidence="13">
    <location>
        <begin position="866"/>
        <end position="889"/>
    </location>
</feature>
<dbReference type="InterPro" id="IPR036852">
    <property type="entry name" value="Peptidase_S8/S53_dom_sf"/>
</dbReference>
<evidence type="ECO:0000256" key="13">
    <source>
        <dbReference type="SAM" id="MobiDB-lite"/>
    </source>
</evidence>
<evidence type="ECO:0000259" key="17">
    <source>
        <dbReference type="Pfam" id="PF05922"/>
    </source>
</evidence>
<keyword evidence="10 12" id="KW-0720">Serine protease</keyword>
<feature type="active site" description="Charge relay system" evidence="11 12">
    <location>
        <position position="1074"/>
    </location>
</feature>
<dbReference type="PROSITE" id="PS51892">
    <property type="entry name" value="SUBTILASE"/>
    <property type="match status" value="1"/>
</dbReference>
<keyword evidence="7" id="KW-0808">Transferase</keyword>
<evidence type="ECO:0000313" key="19">
    <source>
        <dbReference type="EMBL" id="KAC9404462.1"/>
    </source>
</evidence>
<evidence type="ECO:0000256" key="8">
    <source>
        <dbReference type="ARBA" id="ARBA00022729"/>
    </source>
</evidence>
<evidence type="ECO:0000256" key="12">
    <source>
        <dbReference type="PROSITE-ProRule" id="PRU01240"/>
    </source>
</evidence>
<dbReference type="CDD" id="cd04852">
    <property type="entry name" value="Peptidases_S8_3"/>
    <property type="match status" value="1"/>
</dbReference>
<feature type="compositionally biased region" description="Basic and acidic residues" evidence="13">
    <location>
        <begin position="1139"/>
        <end position="1148"/>
    </location>
</feature>
<dbReference type="FunFam" id="3.50.30.30:FF:000005">
    <property type="entry name" value="subtilisin-like protease SBT1.5"/>
    <property type="match status" value="1"/>
</dbReference>
<dbReference type="GO" id="GO:0003825">
    <property type="term" value="F:alpha,alpha-trehalose-phosphate synthase (UDP-forming) activity"/>
    <property type="evidence" value="ECO:0007669"/>
    <property type="project" value="UniProtKB-EC"/>
</dbReference>
<feature type="compositionally biased region" description="Polar residues" evidence="13">
    <location>
        <begin position="866"/>
        <end position="877"/>
    </location>
</feature>
<feature type="transmembrane region" description="Helical" evidence="14">
    <location>
        <begin position="472"/>
        <end position="493"/>
    </location>
</feature>
<feature type="domain" description="Peptidase S8/S53" evidence="15">
    <location>
        <begin position="1065"/>
        <end position="1552"/>
    </location>
</feature>
<name>A0A5N6L845_9ASTR</name>
<evidence type="ECO:0000259" key="16">
    <source>
        <dbReference type="Pfam" id="PF02225"/>
    </source>
</evidence>
<dbReference type="InterPro" id="IPR003337">
    <property type="entry name" value="Trehalose_PPase"/>
</dbReference>
<feature type="domain" description="PA" evidence="16">
    <location>
        <begin position="1315"/>
        <end position="1406"/>
    </location>
</feature>
<dbReference type="InterPro" id="IPR037045">
    <property type="entry name" value="S8pro/Inhibitor_I9_sf"/>
</dbReference>
<dbReference type="CDD" id="cd02120">
    <property type="entry name" value="PA_subtilisin_like"/>
    <property type="match status" value="1"/>
</dbReference>
<dbReference type="Pfam" id="PF05922">
    <property type="entry name" value="Inhibitor_I9"/>
    <property type="match status" value="1"/>
</dbReference>
<accession>A0A5N6L845</accession>
<dbReference type="InterPro" id="IPR023214">
    <property type="entry name" value="HAD_sf"/>
</dbReference>
<dbReference type="PANTHER" id="PTHR10788">
    <property type="entry name" value="TREHALOSE-6-PHOSPHATE SYNTHASE"/>
    <property type="match status" value="1"/>
</dbReference>
<dbReference type="PRINTS" id="PR00723">
    <property type="entry name" value="SUBTILISIN"/>
</dbReference>
<dbReference type="GO" id="GO:0004805">
    <property type="term" value="F:trehalose-phosphatase activity"/>
    <property type="evidence" value="ECO:0007669"/>
    <property type="project" value="TreeGrafter"/>
</dbReference>
<dbReference type="Pfam" id="PF02358">
    <property type="entry name" value="Trehalose_PPase"/>
    <property type="match status" value="1"/>
</dbReference>
<dbReference type="GO" id="GO:0005829">
    <property type="term" value="C:cytosol"/>
    <property type="evidence" value="ECO:0007669"/>
    <property type="project" value="TreeGrafter"/>
</dbReference>
<comment type="similarity">
    <text evidence="1">In the N-terminal section; belongs to the glycosyltransferase 20 family.</text>
</comment>
<dbReference type="InterPro" id="IPR041469">
    <property type="entry name" value="Subtilisin-like_FN3"/>
</dbReference>
<comment type="similarity">
    <text evidence="2">In the C-terminal section; belongs to the trehalose phosphatase family.</text>
</comment>
<dbReference type="GO" id="GO:0005992">
    <property type="term" value="P:trehalose biosynthetic process"/>
    <property type="evidence" value="ECO:0007669"/>
    <property type="project" value="InterPro"/>
</dbReference>
<dbReference type="Gene3D" id="2.60.40.2310">
    <property type="match status" value="1"/>
</dbReference>
<dbReference type="InterPro" id="IPR034197">
    <property type="entry name" value="Peptidases_S8_3"/>
</dbReference>
<keyword evidence="9 12" id="KW-0378">Hydrolase</keyword>
<evidence type="ECO:0000259" key="18">
    <source>
        <dbReference type="Pfam" id="PF17766"/>
    </source>
</evidence>
<dbReference type="PROSITE" id="PS00138">
    <property type="entry name" value="SUBTILASE_SER"/>
    <property type="match status" value="1"/>
</dbReference>
<feature type="domain" description="Subtilisin-like protease fibronectin type-III" evidence="18">
    <location>
        <begin position="1600"/>
        <end position="1696"/>
    </location>
</feature>
<dbReference type="CDD" id="cd03788">
    <property type="entry name" value="GT20_TPS"/>
    <property type="match status" value="1"/>
</dbReference>
<evidence type="ECO:0000256" key="10">
    <source>
        <dbReference type="ARBA" id="ARBA00022825"/>
    </source>
</evidence>
<dbReference type="InterPro" id="IPR036412">
    <property type="entry name" value="HAD-like_sf"/>
</dbReference>
<keyword evidence="6" id="KW-0328">Glycosyltransferase</keyword>
<evidence type="ECO:0000256" key="6">
    <source>
        <dbReference type="ARBA" id="ARBA00022676"/>
    </source>
</evidence>
<dbReference type="InterPro" id="IPR000209">
    <property type="entry name" value="Peptidase_S8/S53_dom"/>
</dbReference>
<evidence type="ECO:0000256" key="14">
    <source>
        <dbReference type="SAM" id="Phobius"/>
    </source>
</evidence>
<dbReference type="InterPro" id="IPR023828">
    <property type="entry name" value="Peptidase_S8_Ser-AS"/>
</dbReference>
<comment type="caution">
    <text evidence="19">The sequence shown here is derived from an EMBL/GenBank/DDBJ whole genome shotgun (WGS) entry which is preliminary data.</text>
</comment>
<evidence type="ECO:0000256" key="3">
    <source>
        <dbReference type="ARBA" id="ARBA00011073"/>
    </source>
</evidence>
<keyword evidence="5 12" id="KW-0645">Protease</keyword>
<protein>
    <recommendedName>
        <fullName evidence="4">alpha,alpha-trehalose-phosphate synthase (UDP-forming)</fullName>
        <ecNumber evidence="4">2.4.1.15</ecNumber>
    </recommendedName>
</protein>
<evidence type="ECO:0000256" key="7">
    <source>
        <dbReference type="ARBA" id="ARBA00022679"/>
    </source>
</evidence>
<dbReference type="FunFam" id="3.40.50.200:FF:000006">
    <property type="entry name" value="Subtilisin-like protease SBT1.5"/>
    <property type="match status" value="1"/>
</dbReference>
<reference evidence="19 20" key="1">
    <citation type="submission" date="2019-05" db="EMBL/GenBank/DDBJ databases">
        <title>Mikania micrantha, genome provides insights into the molecular mechanism of rapid growth.</title>
        <authorList>
            <person name="Liu B."/>
        </authorList>
    </citation>
    <scope>NUCLEOTIDE SEQUENCE [LARGE SCALE GENOMIC DNA]</scope>
    <source>
        <strain evidence="19">NLD-2019</strain>
        <tissue evidence="19">Leaf</tissue>
    </source>
</reference>
<dbReference type="SUPFAM" id="SSF56784">
    <property type="entry name" value="HAD-like"/>
    <property type="match status" value="1"/>
</dbReference>